<evidence type="ECO:0000256" key="9">
    <source>
        <dbReference type="ARBA" id="ARBA00023242"/>
    </source>
</evidence>
<dbReference type="SUPFAM" id="SSF52540">
    <property type="entry name" value="P-loop containing nucleoside triphosphate hydrolases"/>
    <property type="match status" value="2"/>
</dbReference>
<dbReference type="GO" id="GO:0000796">
    <property type="term" value="C:condensin complex"/>
    <property type="evidence" value="ECO:0007669"/>
    <property type="project" value="TreeGrafter"/>
</dbReference>
<feature type="domain" description="SMC hinge" evidence="14">
    <location>
        <begin position="598"/>
        <end position="711"/>
    </location>
</feature>
<feature type="region of interest" description="Disordered" evidence="13">
    <location>
        <begin position="1"/>
        <end position="65"/>
    </location>
</feature>
<sequence>MEGPPTKKKKLTEESERELSSTPELSSTSEKADRRVSFAPSTQPSIDKPPTTLQPDDTSNKRQPRLVMKKMVLNNFKSYAGRQVIGPFHKSFSAIVGPNGSGKSNVIDALLFVFGYRANKMRQGKLSELIHNSAKHPDCATCSVEIHFHEIIDDDSEKEFTIVPNSQLVISRQATRNNASKYFINDKHSNFAEVTTLLRKRGIDLDHKRFLILQGEVESIALMKAKAKDGSDDGLLEYLEDIIGTSKYKEHIEETSGRLEVLNEERAEKLSRVKYVSREMDGMEEKKAEAENYLENENELTRKKNELYQIYISEAKENINVANEAIKELNVKLEEESEKYKAVEDEKAQMNTAHKEIVKEYTAIQSDVNKLMKQQAKIEKDHVQSKEKRDHVVSKQEKGKATLESDRAALVAAQESIKKNTEDLKQRRKELVELEKQLKNEEEKLEEINRELKGKTDGYLAQIEHHQKELAPWTEKINEKQKAIDVKRSESEILAERIVSGEKAVNEAEEQVKRLEEAILQKKKESKDLPKRIKELTTEIKELEAFLNSINQKESEKRQIMTEARQKADEARASMQQSQSRGKVLDSILRMRDSGRIEGIYDRLGSLGVIDDRYDVAISTACPALDNIVVETVEAGQACIEYLRKNNLGRSVFTVLSKLREQDMDVIETPEGVPRLFDLIEAKDEKFKPAFYSVLQDTLVAQDMRQANRIAYGSKRWRVVTMDGKLIEKSGAMTGGGNRPLRGAMSSTFKDDGVSAETVAELERERDHTEREYRSAVDEKRAAEAALRRKKEQLPKFEVTLEKIQMDISSLESQVEDENKRLEGLKAQTKPSPADVKRQKEIEKEVGKLEKEMVELKKKTAEIEETISDLHEEILEAGGMDLRLQKICVNDVRKRIDNMNTRITKNMVAKTKAEKDVSKYEASIAKFEKESERFEQDLEDLNKEVQRHENDMAAIIAQVEETKQLMEEKKTKMEQVKKELDEKAEAINKLRESEVDIRHKLEEYKRTLIDNQKKAGHWDEQRAKLTLQRIDEEPEESLRLPIFEGEDLKQLMQTKQAIKMEIAEIETFVQNAKPNLSVLEEYRRRRTEYNQRKGDLDTVTEKRDEVKNELEGLRKKRLDEFMSGFNIISQKLKEMYQMITMGGNAELELVDSLDPFSEGIVFSVMPPKKSWKNISNLSGGEKTLSSLALVFALHHFKPTPLYVMDEIDAALDFRNVSIVANYIAERTKNAQFVIISLRNNMFELADRLVGIYKTSHCTKSIAINPNMIANVTSIPTNTD</sequence>
<keyword evidence="10" id="KW-0131">Cell cycle</keyword>
<feature type="coiled-coil region" evidence="12">
    <location>
        <begin position="910"/>
        <end position="1007"/>
    </location>
</feature>
<dbReference type="InterPro" id="IPR003395">
    <property type="entry name" value="RecF/RecN/SMC_N"/>
</dbReference>
<dbReference type="EMBL" id="LUGH01000903">
    <property type="protein sequence ID" value="OBZ82292.1"/>
    <property type="molecule type" value="Genomic_DNA"/>
</dbReference>
<feature type="region of interest" description="Disordered" evidence="13">
    <location>
        <begin position="379"/>
        <end position="401"/>
    </location>
</feature>
<evidence type="ECO:0000256" key="7">
    <source>
        <dbReference type="ARBA" id="ARBA00023054"/>
    </source>
</evidence>
<gene>
    <name evidence="15" type="primary">SMC4</name>
    <name evidence="15" type="ORF">A0J61_09659</name>
</gene>
<comment type="subcellular location">
    <subcellularLocation>
        <location evidence="1 11">Nucleus</location>
    </subcellularLocation>
</comment>
<dbReference type="GO" id="GO:0016887">
    <property type="term" value="F:ATP hydrolysis activity"/>
    <property type="evidence" value="ECO:0007669"/>
    <property type="project" value="InterPro"/>
</dbReference>
<dbReference type="InterPro" id="IPR036277">
    <property type="entry name" value="SMC_hinge_sf"/>
</dbReference>
<evidence type="ECO:0000256" key="4">
    <source>
        <dbReference type="ARBA" id="ARBA00022741"/>
    </source>
</evidence>
<dbReference type="OrthoDB" id="5575062at2759"/>
<evidence type="ECO:0000259" key="14">
    <source>
        <dbReference type="SMART" id="SM00968"/>
    </source>
</evidence>
<dbReference type="SMART" id="SM00968">
    <property type="entry name" value="SMC_hinge"/>
    <property type="match status" value="1"/>
</dbReference>
<dbReference type="Gene3D" id="3.30.70.1620">
    <property type="match status" value="1"/>
</dbReference>
<feature type="coiled-coil region" evidence="12">
    <location>
        <begin position="498"/>
        <end position="581"/>
    </location>
</feature>
<evidence type="ECO:0000256" key="13">
    <source>
        <dbReference type="SAM" id="MobiDB-lite"/>
    </source>
</evidence>
<evidence type="ECO:0000256" key="1">
    <source>
        <dbReference type="ARBA" id="ARBA00004123"/>
    </source>
</evidence>
<keyword evidence="8" id="KW-0226">DNA condensation</keyword>
<proteinExistence type="inferred from homology"/>
<dbReference type="PIRSF" id="PIRSF005719">
    <property type="entry name" value="SMC"/>
    <property type="match status" value="1"/>
</dbReference>
<keyword evidence="4" id="KW-0547">Nucleotide-binding</keyword>
<evidence type="ECO:0000313" key="16">
    <source>
        <dbReference type="Proteomes" id="UP000093000"/>
    </source>
</evidence>
<evidence type="ECO:0000256" key="3">
    <source>
        <dbReference type="ARBA" id="ARBA00022618"/>
    </source>
</evidence>
<evidence type="ECO:0000256" key="10">
    <source>
        <dbReference type="ARBA" id="ARBA00023306"/>
    </source>
</evidence>
<dbReference type="GO" id="GO:0051301">
    <property type="term" value="P:cell division"/>
    <property type="evidence" value="ECO:0007669"/>
    <property type="project" value="UniProtKB-KW"/>
</dbReference>
<dbReference type="GO" id="GO:0005634">
    <property type="term" value="C:nucleus"/>
    <property type="evidence" value="ECO:0007669"/>
    <property type="project" value="UniProtKB-SubCell"/>
</dbReference>
<organism evidence="15 16">
    <name type="scientific">Choanephora cucurbitarum</name>
    <dbReference type="NCBI Taxonomy" id="101091"/>
    <lineage>
        <taxon>Eukaryota</taxon>
        <taxon>Fungi</taxon>
        <taxon>Fungi incertae sedis</taxon>
        <taxon>Mucoromycota</taxon>
        <taxon>Mucoromycotina</taxon>
        <taxon>Mucoromycetes</taxon>
        <taxon>Mucorales</taxon>
        <taxon>Mucorineae</taxon>
        <taxon>Choanephoraceae</taxon>
        <taxon>Choanephoroideae</taxon>
        <taxon>Choanephora</taxon>
    </lineage>
</organism>
<dbReference type="STRING" id="101091.A0A1C7MZT5"/>
<dbReference type="InterPro" id="IPR010935">
    <property type="entry name" value="SMC_hinge"/>
</dbReference>
<keyword evidence="9 11" id="KW-0539">Nucleus</keyword>
<protein>
    <recommendedName>
        <fullName evidence="11">Structural maintenance of chromosomes protein</fullName>
    </recommendedName>
</protein>
<dbReference type="Pfam" id="PF06470">
    <property type="entry name" value="SMC_hinge"/>
    <property type="match status" value="1"/>
</dbReference>
<dbReference type="AlphaFoldDB" id="A0A1C7MZT5"/>
<feature type="compositionally biased region" description="Polar residues" evidence="13">
    <location>
        <begin position="39"/>
        <end position="57"/>
    </location>
</feature>
<dbReference type="Gene3D" id="1.10.287.1490">
    <property type="match status" value="1"/>
</dbReference>
<dbReference type="InParanoid" id="A0A1C7MZT5"/>
<dbReference type="FunCoup" id="A0A1C7MZT5">
    <property type="interactions" value="481"/>
</dbReference>
<dbReference type="GO" id="GO:0005524">
    <property type="term" value="F:ATP binding"/>
    <property type="evidence" value="ECO:0007669"/>
    <property type="project" value="UniProtKB-KW"/>
</dbReference>
<keyword evidence="5" id="KW-0498">Mitosis</keyword>
<evidence type="ECO:0000256" key="5">
    <source>
        <dbReference type="ARBA" id="ARBA00022776"/>
    </source>
</evidence>
<dbReference type="FunFam" id="3.40.50.300:FF:000585">
    <property type="entry name" value="Structural maintenance of chromosomes 4"/>
    <property type="match status" value="1"/>
</dbReference>
<feature type="compositionally biased region" description="Basic residues" evidence="13">
    <location>
        <begin position="1"/>
        <end position="10"/>
    </location>
</feature>
<dbReference type="Proteomes" id="UP000093000">
    <property type="component" value="Unassembled WGS sequence"/>
</dbReference>
<name>A0A1C7MZT5_9FUNG</name>
<feature type="coiled-coil region" evidence="12">
    <location>
        <begin position="759"/>
        <end position="873"/>
    </location>
</feature>
<dbReference type="PANTHER" id="PTHR18937">
    <property type="entry name" value="STRUCTURAL MAINTENANCE OF CHROMOSOMES SMC FAMILY MEMBER"/>
    <property type="match status" value="1"/>
</dbReference>
<dbReference type="InterPro" id="IPR027417">
    <property type="entry name" value="P-loop_NTPase"/>
</dbReference>
<reference evidence="15 16" key="1">
    <citation type="submission" date="2016-03" db="EMBL/GenBank/DDBJ databases">
        <title>Choanephora cucurbitarum.</title>
        <authorList>
            <person name="Min B."/>
            <person name="Park H."/>
            <person name="Park J.-H."/>
            <person name="Shin H.-D."/>
            <person name="Choi I.-G."/>
        </authorList>
    </citation>
    <scope>NUCLEOTIDE SEQUENCE [LARGE SCALE GENOMIC DNA]</scope>
    <source>
        <strain evidence="15 16">KUS-F28377</strain>
    </source>
</reference>
<dbReference type="PANTHER" id="PTHR18937:SF172">
    <property type="entry name" value="STRUCTURAL MAINTENANCE OF CHROMOSOMES PROTEIN"/>
    <property type="match status" value="1"/>
</dbReference>
<evidence type="ECO:0000256" key="8">
    <source>
        <dbReference type="ARBA" id="ARBA00023067"/>
    </source>
</evidence>
<accession>A0A1C7MZT5</accession>
<comment type="similarity">
    <text evidence="2">Belongs to the SMC family. SMC4 subfamily.</text>
</comment>
<feature type="coiled-coil region" evidence="12">
    <location>
        <begin position="417"/>
        <end position="458"/>
    </location>
</feature>
<keyword evidence="16" id="KW-1185">Reference proteome</keyword>
<evidence type="ECO:0000256" key="6">
    <source>
        <dbReference type="ARBA" id="ARBA00022840"/>
    </source>
</evidence>
<dbReference type="FunFam" id="3.40.50.300:FF:000481">
    <property type="entry name" value="Structural maintenance of chromosomes 4"/>
    <property type="match status" value="1"/>
</dbReference>
<evidence type="ECO:0000256" key="11">
    <source>
        <dbReference type="PIRNR" id="PIRNR005719"/>
    </source>
</evidence>
<feature type="compositionally biased region" description="Low complexity" evidence="13">
    <location>
        <begin position="20"/>
        <end position="29"/>
    </location>
</feature>
<dbReference type="InterPro" id="IPR024704">
    <property type="entry name" value="SMC"/>
</dbReference>
<evidence type="ECO:0000256" key="2">
    <source>
        <dbReference type="ARBA" id="ARBA00006005"/>
    </source>
</evidence>
<dbReference type="Pfam" id="PF02463">
    <property type="entry name" value="SMC_N"/>
    <property type="match status" value="1"/>
</dbReference>
<evidence type="ECO:0000313" key="15">
    <source>
        <dbReference type="EMBL" id="OBZ82292.1"/>
    </source>
</evidence>
<dbReference type="Gene3D" id="1.20.1060.20">
    <property type="match status" value="1"/>
</dbReference>
<keyword evidence="7 12" id="KW-0175">Coiled coil</keyword>
<dbReference type="Gene3D" id="3.40.50.300">
    <property type="entry name" value="P-loop containing nucleotide triphosphate hydrolases"/>
    <property type="match status" value="2"/>
</dbReference>
<dbReference type="SUPFAM" id="SSF75553">
    <property type="entry name" value="Smc hinge domain"/>
    <property type="match status" value="1"/>
</dbReference>
<evidence type="ECO:0000256" key="12">
    <source>
        <dbReference type="SAM" id="Coils"/>
    </source>
</evidence>
<dbReference type="GO" id="GO:0007076">
    <property type="term" value="P:mitotic chromosome condensation"/>
    <property type="evidence" value="ECO:0007669"/>
    <property type="project" value="TreeGrafter"/>
</dbReference>
<keyword evidence="6" id="KW-0067">ATP-binding</keyword>
<keyword evidence="3" id="KW-0132">Cell division</keyword>
<comment type="caution">
    <text evidence="15">The sequence shown here is derived from an EMBL/GenBank/DDBJ whole genome shotgun (WGS) entry which is preliminary data.</text>
</comment>
<feature type="coiled-coil region" evidence="12">
    <location>
        <begin position="252"/>
        <end position="360"/>
    </location>
</feature>